<name>A0A9P4MDK1_9PEZI</name>
<dbReference type="SUPFAM" id="SSF54695">
    <property type="entry name" value="POZ domain"/>
    <property type="match status" value="1"/>
</dbReference>
<comment type="caution">
    <text evidence="2">The sequence shown here is derived from an EMBL/GenBank/DDBJ whole genome shotgun (WGS) entry which is preliminary data.</text>
</comment>
<dbReference type="InterPro" id="IPR000210">
    <property type="entry name" value="BTB/POZ_dom"/>
</dbReference>
<dbReference type="EMBL" id="ML996090">
    <property type="protein sequence ID" value="KAF2150060.1"/>
    <property type="molecule type" value="Genomic_DNA"/>
</dbReference>
<feature type="domain" description="BTB" evidence="1">
    <location>
        <begin position="27"/>
        <end position="94"/>
    </location>
</feature>
<evidence type="ECO:0000259" key="1">
    <source>
        <dbReference type="PROSITE" id="PS50097"/>
    </source>
</evidence>
<organism evidence="2 3">
    <name type="scientific">Myriangium duriaei CBS 260.36</name>
    <dbReference type="NCBI Taxonomy" id="1168546"/>
    <lineage>
        <taxon>Eukaryota</taxon>
        <taxon>Fungi</taxon>
        <taxon>Dikarya</taxon>
        <taxon>Ascomycota</taxon>
        <taxon>Pezizomycotina</taxon>
        <taxon>Dothideomycetes</taxon>
        <taxon>Dothideomycetidae</taxon>
        <taxon>Myriangiales</taxon>
        <taxon>Myriangiaceae</taxon>
        <taxon>Myriangium</taxon>
    </lineage>
</organism>
<gene>
    <name evidence="2" type="ORF">K461DRAFT_323541</name>
</gene>
<dbReference type="AlphaFoldDB" id="A0A9P4MDK1"/>
<evidence type="ECO:0000313" key="2">
    <source>
        <dbReference type="EMBL" id="KAF2150060.1"/>
    </source>
</evidence>
<keyword evidence="3" id="KW-1185">Reference proteome</keyword>
<dbReference type="PROSITE" id="PS50097">
    <property type="entry name" value="BTB"/>
    <property type="match status" value="1"/>
</dbReference>
<sequence>MEEPPASPGSTIADDDMTADTVLYHGGDVIIVSEEQPKIRFIVSSILLAHVSPVFQAMLCGNFIEGRSRSASEPRTLPLDDPVDSLEFLLRLVHHRMVIERGNIRPRHMVRLAIISDKYQCSDIITWHVREWFRTCSRTWNFHETCCMVVTAAISNVPDEFRRLTSSLIMDFPTELSEISEDEGLSPWIKTGAVNQMAKQRLAVKAELMQALRDHEATLLACGCGIQLDSALLSTAIKSILERCLSNTIESFKALGRQIPTCPQHGRQPRPECPGLDFDEVPTVRTGLCLSCYKSNSSKMWTCKGHEYPLIQQE</sequence>
<dbReference type="OrthoDB" id="5275938at2759"/>
<dbReference type="InterPro" id="IPR011333">
    <property type="entry name" value="SKP1/BTB/POZ_sf"/>
</dbReference>
<accession>A0A9P4MDK1</accession>
<proteinExistence type="predicted"/>
<reference evidence="2" key="1">
    <citation type="journal article" date="2020" name="Stud. Mycol.">
        <title>101 Dothideomycetes genomes: a test case for predicting lifestyles and emergence of pathogens.</title>
        <authorList>
            <person name="Haridas S."/>
            <person name="Albert R."/>
            <person name="Binder M."/>
            <person name="Bloem J."/>
            <person name="Labutti K."/>
            <person name="Salamov A."/>
            <person name="Andreopoulos B."/>
            <person name="Baker S."/>
            <person name="Barry K."/>
            <person name="Bills G."/>
            <person name="Bluhm B."/>
            <person name="Cannon C."/>
            <person name="Castanera R."/>
            <person name="Culley D."/>
            <person name="Daum C."/>
            <person name="Ezra D."/>
            <person name="Gonzalez J."/>
            <person name="Henrissat B."/>
            <person name="Kuo A."/>
            <person name="Liang C."/>
            <person name="Lipzen A."/>
            <person name="Lutzoni F."/>
            <person name="Magnuson J."/>
            <person name="Mondo S."/>
            <person name="Nolan M."/>
            <person name="Ohm R."/>
            <person name="Pangilinan J."/>
            <person name="Park H.-J."/>
            <person name="Ramirez L."/>
            <person name="Alfaro M."/>
            <person name="Sun H."/>
            <person name="Tritt A."/>
            <person name="Yoshinaga Y."/>
            <person name="Zwiers L.-H."/>
            <person name="Turgeon B."/>
            <person name="Goodwin S."/>
            <person name="Spatafora J."/>
            <person name="Crous P."/>
            <person name="Grigoriev I."/>
        </authorList>
    </citation>
    <scope>NUCLEOTIDE SEQUENCE</scope>
    <source>
        <strain evidence="2">CBS 260.36</strain>
    </source>
</reference>
<dbReference type="Proteomes" id="UP000799439">
    <property type="component" value="Unassembled WGS sequence"/>
</dbReference>
<evidence type="ECO:0000313" key="3">
    <source>
        <dbReference type="Proteomes" id="UP000799439"/>
    </source>
</evidence>
<protein>
    <recommendedName>
        <fullName evidence="1">BTB domain-containing protein</fullName>
    </recommendedName>
</protein>
<dbReference type="Gene3D" id="3.30.710.10">
    <property type="entry name" value="Potassium Channel Kv1.1, Chain A"/>
    <property type="match status" value="1"/>
</dbReference>